<dbReference type="InterPro" id="IPR013749">
    <property type="entry name" value="PM/HMP-P_kinase-1"/>
</dbReference>
<comment type="caution">
    <text evidence="13">The sequence shown here is derived from an EMBL/GenBank/DDBJ whole genome shotgun (WGS) entry which is preliminary data.</text>
</comment>
<dbReference type="EC" id="2.7.1.49" evidence="5"/>
<keyword evidence="14" id="KW-1185">Reference proteome</keyword>
<dbReference type="PANTHER" id="PTHR20858">
    <property type="entry name" value="PHOSPHOMETHYLPYRIMIDINE KINASE"/>
    <property type="match status" value="1"/>
</dbReference>
<evidence type="ECO:0000256" key="3">
    <source>
        <dbReference type="ARBA" id="ARBA00004769"/>
    </source>
</evidence>
<evidence type="ECO:0000256" key="8">
    <source>
        <dbReference type="ARBA" id="ARBA00022977"/>
    </source>
</evidence>
<dbReference type="NCBIfam" id="TIGR00097">
    <property type="entry name" value="HMP-P_kinase"/>
    <property type="match status" value="1"/>
</dbReference>
<sequence length="268" mass="28985">MTVPQVLTIAGSDCDGSAGAQADLLTFFHQQTYGLSIMTSCVAGNSVGIQDSTDLPHDFIVNEFESIFSDFHVAGAKTGMLSSPDVIEVTRYYLERYQVKNFVLDPVIMTKHGAQLIGDKAVSAIIRKLIPISLCITPNFYEAQVLSGMTIKSEQDYYSAALTIQSEGAKNVLIKGSHDDVDDKGQITDYLLSEDGQLKQYKKALRPTTHINGTGDTLSACIVAEIAKGSPVATAVQTAEDYLLNAVTWDLNIGSKFGPINHWGINIS</sequence>
<comment type="similarity">
    <text evidence="4">Belongs to the ThiD family.</text>
</comment>
<dbReference type="STRING" id="1114972.FD35_GL002544"/>
<dbReference type="GO" id="GO:0009228">
    <property type="term" value="P:thiamine biosynthetic process"/>
    <property type="evidence" value="ECO:0007669"/>
    <property type="project" value="UniProtKB-KW"/>
</dbReference>
<dbReference type="RefSeq" id="WP_017260603.1">
    <property type="nucleotide sequence ID" value="NZ_AUAW01000025.1"/>
</dbReference>
<dbReference type="CDD" id="cd01169">
    <property type="entry name" value="HMPP_kinase"/>
    <property type="match status" value="1"/>
</dbReference>
<name>A0A0R1RCJ8_9LACO</name>
<evidence type="ECO:0000256" key="5">
    <source>
        <dbReference type="ARBA" id="ARBA00012135"/>
    </source>
</evidence>
<comment type="catalytic activity">
    <reaction evidence="2">
        <text>4-amino-2-methyl-5-(phosphooxymethyl)pyrimidine + ATP = 4-amino-2-methyl-5-(diphosphooxymethyl)pyrimidine + ADP</text>
        <dbReference type="Rhea" id="RHEA:19893"/>
        <dbReference type="ChEBI" id="CHEBI:30616"/>
        <dbReference type="ChEBI" id="CHEBI:57841"/>
        <dbReference type="ChEBI" id="CHEBI:58354"/>
        <dbReference type="ChEBI" id="CHEBI:456216"/>
        <dbReference type="EC" id="2.7.4.7"/>
    </reaction>
</comment>
<evidence type="ECO:0000256" key="10">
    <source>
        <dbReference type="ARBA" id="ARBA00042102"/>
    </source>
</evidence>
<evidence type="ECO:0000313" key="13">
    <source>
        <dbReference type="EMBL" id="KRL54476.1"/>
    </source>
</evidence>
<proteinExistence type="inferred from homology"/>
<dbReference type="GO" id="GO:0008902">
    <property type="term" value="F:hydroxymethylpyrimidine kinase activity"/>
    <property type="evidence" value="ECO:0007669"/>
    <property type="project" value="UniProtKB-EC"/>
</dbReference>
<keyword evidence="8" id="KW-0784">Thiamine biosynthesis</keyword>
<evidence type="ECO:0000259" key="12">
    <source>
        <dbReference type="Pfam" id="PF08543"/>
    </source>
</evidence>
<evidence type="ECO:0000256" key="11">
    <source>
        <dbReference type="ARBA" id="ARBA00043176"/>
    </source>
</evidence>
<dbReference type="eggNOG" id="COG0351">
    <property type="taxonomic scope" value="Bacteria"/>
</dbReference>
<dbReference type="AlphaFoldDB" id="A0A0R1RCJ8"/>
<dbReference type="GO" id="GO:0005829">
    <property type="term" value="C:cytosol"/>
    <property type="evidence" value="ECO:0007669"/>
    <property type="project" value="TreeGrafter"/>
</dbReference>
<organism evidence="13 14">
    <name type="scientific">Furfurilactobacillus rossiae DSM 15814</name>
    <dbReference type="NCBI Taxonomy" id="1114972"/>
    <lineage>
        <taxon>Bacteria</taxon>
        <taxon>Bacillati</taxon>
        <taxon>Bacillota</taxon>
        <taxon>Bacilli</taxon>
        <taxon>Lactobacillales</taxon>
        <taxon>Lactobacillaceae</taxon>
        <taxon>Furfurilactobacillus</taxon>
    </lineage>
</organism>
<dbReference type="PATRIC" id="fig|1114972.6.peg.2608"/>
<dbReference type="Gene3D" id="3.40.1190.20">
    <property type="match status" value="1"/>
</dbReference>
<evidence type="ECO:0000256" key="6">
    <source>
        <dbReference type="ARBA" id="ARBA00012963"/>
    </source>
</evidence>
<dbReference type="InterPro" id="IPR004399">
    <property type="entry name" value="HMP/HMP-P_kinase_dom"/>
</dbReference>
<evidence type="ECO:0000256" key="4">
    <source>
        <dbReference type="ARBA" id="ARBA00009879"/>
    </source>
</evidence>
<dbReference type="InterPro" id="IPR029056">
    <property type="entry name" value="Ribokinase-like"/>
</dbReference>
<dbReference type="Proteomes" id="UP000051999">
    <property type="component" value="Unassembled WGS sequence"/>
</dbReference>
<keyword evidence="13" id="KW-0418">Kinase</keyword>
<dbReference type="SUPFAM" id="SSF53613">
    <property type="entry name" value="Ribokinase-like"/>
    <property type="match status" value="1"/>
</dbReference>
<accession>A0A0R1RCJ8</accession>
<reference evidence="13 14" key="1">
    <citation type="journal article" date="2015" name="Genome Announc.">
        <title>Expanding the biotechnology potential of lactobacilli through comparative genomics of 213 strains and associated genera.</title>
        <authorList>
            <person name="Sun Z."/>
            <person name="Harris H.M."/>
            <person name="McCann A."/>
            <person name="Guo C."/>
            <person name="Argimon S."/>
            <person name="Zhang W."/>
            <person name="Yang X."/>
            <person name="Jeffery I.B."/>
            <person name="Cooney J.C."/>
            <person name="Kagawa T.F."/>
            <person name="Liu W."/>
            <person name="Song Y."/>
            <person name="Salvetti E."/>
            <person name="Wrobel A."/>
            <person name="Rasinkangas P."/>
            <person name="Parkhill J."/>
            <person name="Rea M.C."/>
            <person name="O'Sullivan O."/>
            <person name="Ritari J."/>
            <person name="Douillard F.P."/>
            <person name="Paul Ross R."/>
            <person name="Yang R."/>
            <person name="Briner A.E."/>
            <person name="Felis G.E."/>
            <person name="de Vos W.M."/>
            <person name="Barrangou R."/>
            <person name="Klaenhammer T.R."/>
            <person name="Caufield P.W."/>
            <person name="Cui Y."/>
            <person name="Zhang H."/>
            <person name="O'Toole P.W."/>
        </authorList>
    </citation>
    <scope>NUCLEOTIDE SEQUENCE [LARGE SCALE GENOMIC DNA]</scope>
    <source>
        <strain evidence="13 14">DSM 15814</strain>
    </source>
</reference>
<dbReference type="EC" id="2.7.4.7" evidence="6"/>
<dbReference type="GO" id="GO:0008972">
    <property type="term" value="F:phosphomethylpyrimidine kinase activity"/>
    <property type="evidence" value="ECO:0007669"/>
    <property type="project" value="UniProtKB-EC"/>
</dbReference>
<evidence type="ECO:0000313" key="14">
    <source>
        <dbReference type="Proteomes" id="UP000051999"/>
    </source>
</evidence>
<comment type="pathway">
    <text evidence="9">Cofactor biosynthesis; thiamine diphosphate biosynthesis; 4-amino-2-methyl-5-diphosphomethylpyrimidine from 5-amino-1-(5-phospho-D-ribosyl)imidazole: step 2/3.</text>
</comment>
<dbReference type="Pfam" id="PF08543">
    <property type="entry name" value="Phos_pyr_kin"/>
    <property type="match status" value="1"/>
</dbReference>
<evidence type="ECO:0000256" key="7">
    <source>
        <dbReference type="ARBA" id="ARBA00019161"/>
    </source>
</evidence>
<evidence type="ECO:0000256" key="2">
    <source>
        <dbReference type="ARBA" id="ARBA00000565"/>
    </source>
</evidence>
<evidence type="ECO:0000256" key="9">
    <source>
        <dbReference type="ARBA" id="ARBA00037917"/>
    </source>
</evidence>
<evidence type="ECO:0000256" key="1">
    <source>
        <dbReference type="ARBA" id="ARBA00000151"/>
    </source>
</evidence>
<feature type="domain" description="Pyridoxamine kinase/Phosphomethylpyrimidine kinase" evidence="12">
    <location>
        <begin position="13"/>
        <end position="261"/>
    </location>
</feature>
<gene>
    <name evidence="13" type="ORF">FD35_GL002544</name>
</gene>
<comment type="pathway">
    <text evidence="3">Cofactor biosynthesis; thiamine diphosphate biosynthesis; 4-amino-2-methyl-5-diphosphomethylpyrimidine from 5-amino-1-(5-phospho-D-ribosyl)imidazole: step 3/3.</text>
</comment>
<protein>
    <recommendedName>
        <fullName evidence="7">Hydroxymethylpyrimidine/phosphomethylpyrimidine kinase</fullName>
        <ecNumber evidence="5">2.7.1.49</ecNumber>
        <ecNumber evidence="6">2.7.4.7</ecNumber>
    </recommendedName>
    <alternativeName>
        <fullName evidence="10">Hydroxymethylpyrimidine kinase</fullName>
    </alternativeName>
    <alternativeName>
        <fullName evidence="11">Hydroxymethylpyrimidine phosphate kinase</fullName>
    </alternativeName>
</protein>
<keyword evidence="13" id="KW-0808">Transferase</keyword>
<dbReference type="PANTHER" id="PTHR20858:SF17">
    <property type="entry name" value="HYDROXYMETHYLPYRIMIDINE_PHOSPHOMETHYLPYRIMIDINE KINASE THI20-RELATED"/>
    <property type="match status" value="1"/>
</dbReference>
<comment type="catalytic activity">
    <reaction evidence="1">
        <text>4-amino-5-hydroxymethyl-2-methylpyrimidine + ATP = 4-amino-2-methyl-5-(phosphooxymethyl)pyrimidine + ADP + H(+)</text>
        <dbReference type="Rhea" id="RHEA:23096"/>
        <dbReference type="ChEBI" id="CHEBI:15378"/>
        <dbReference type="ChEBI" id="CHEBI:16892"/>
        <dbReference type="ChEBI" id="CHEBI:30616"/>
        <dbReference type="ChEBI" id="CHEBI:58354"/>
        <dbReference type="ChEBI" id="CHEBI:456216"/>
        <dbReference type="EC" id="2.7.1.49"/>
    </reaction>
</comment>
<dbReference type="EMBL" id="AZFF01000008">
    <property type="protein sequence ID" value="KRL54476.1"/>
    <property type="molecule type" value="Genomic_DNA"/>
</dbReference>